<evidence type="ECO:0000256" key="1">
    <source>
        <dbReference type="ARBA" id="ARBA00023284"/>
    </source>
</evidence>
<dbReference type="InterPro" id="IPR036249">
    <property type="entry name" value="Thioredoxin-like_sf"/>
</dbReference>
<dbReference type="PROSITE" id="PS51352">
    <property type="entry name" value="THIOREDOXIN_2"/>
    <property type="match status" value="2"/>
</dbReference>
<proteinExistence type="predicted"/>
<dbReference type="CDD" id="cd02966">
    <property type="entry name" value="TlpA_like_family"/>
    <property type="match status" value="2"/>
</dbReference>
<dbReference type="GO" id="GO:0015036">
    <property type="term" value="F:disulfide oxidoreductase activity"/>
    <property type="evidence" value="ECO:0007669"/>
    <property type="project" value="UniProtKB-ARBA"/>
</dbReference>
<evidence type="ECO:0000313" key="4">
    <source>
        <dbReference type="EMBL" id="SAL44680.1"/>
    </source>
</evidence>
<feature type="region of interest" description="Disordered" evidence="2">
    <location>
        <begin position="194"/>
        <end position="238"/>
    </location>
</feature>
<dbReference type="GO" id="GO:0016209">
    <property type="term" value="F:antioxidant activity"/>
    <property type="evidence" value="ECO:0007669"/>
    <property type="project" value="InterPro"/>
</dbReference>
<dbReference type="Pfam" id="PF00578">
    <property type="entry name" value="AhpC-TSA"/>
    <property type="match status" value="2"/>
</dbReference>
<accession>A0A158HLY8</accession>
<organism evidence="4 5">
    <name type="scientific">Caballeronia cordobensis</name>
    <name type="common">Burkholderia cordobensis</name>
    <dbReference type="NCBI Taxonomy" id="1353886"/>
    <lineage>
        <taxon>Bacteria</taxon>
        <taxon>Pseudomonadati</taxon>
        <taxon>Pseudomonadota</taxon>
        <taxon>Betaproteobacteria</taxon>
        <taxon>Burkholderiales</taxon>
        <taxon>Burkholderiaceae</taxon>
        <taxon>Caballeronia</taxon>
    </lineage>
</organism>
<dbReference type="PROSITE" id="PS00194">
    <property type="entry name" value="THIOREDOXIN_1"/>
    <property type="match status" value="1"/>
</dbReference>
<dbReference type="RefSeq" id="WP_053570546.1">
    <property type="nucleotide sequence ID" value="NZ_FCNY02000008.1"/>
</dbReference>
<dbReference type="PANTHER" id="PTHR42852:SF13">
    <property type="entry name" value="PROTEIN DIPZ"/>
    <property type="match status" value="1"/>
</dbReference>
<dbReference type="InterPro" id="IPR013766">
    <property type="entry name" value="Thioredoxin_domain"/>
</dbReference>
<dbReference type="InterPro" id="IPR017937">
    <property type="entry name" value="Thioredoxin_CS"/>
</dbReference>
<keyword evidence="1" id="KW-0676">Redox-active center</keyword>
<dbReference type="SUPFAM" id="SSF52833">
    <property type="entry name" value="Thioredoxin-like"/>
    <property type="match status" value="2"/>
</dbReference>
<dbReference type="PANTHER" id="PTHR42852">
    <property type="entry name" value="THIOL:DISULFIDE INTERCHANGE PROTEIN DSBE"/>
    <property type="match status" value="1"/>
</dbReference>
<dbReference type="AlphaFoldDB" id="A0A158HLY8"/>
<name>A0A158HLY8_CABCO</name>
<feature type="domain" description="Thioredoxin" evidence="3">
    <location>
        <begin position="229"/>
        <end position="362"/>
    </location>
</feature>
<feature type="domain" description="Thioredoxin" evidence="3">
    <location>
        <begin position="62"/>
        <end position="214"/>
    </location>
</feature>
<dbReference type="Proteomes" id="UP000054740">
    <property type="component" value="Unassembled WGS sequence"/>
</dbReference>
<protein>
    <submittedName>
        <fullName evidence="4">Methylamine dehydrogenase accessory protein MauD</fullName>
    </submittedName>
</protein>
<evidence type="ECO:0000259" key="3">
    <source>
        <dbReference type="PROSITE" id="PS51352"/>
    </source>
</evidence>
<gene>
    <name evidence="4" type="ORF">AWB70_03433</name>
</gene>
<evidence type="ECO:0000313" key="5">
    <source>
        <dbReference type="Proteomes" id="UP000054740"/>
    </source>
</evidence>
<dbReference type="EMBL" id="FCNY02000008">
    <property type="protein sequence ID" value="SAL44680.1"/>
    <property type="molecule type" value="Genomic_DNA"/>
</dbReference>
<dbReference type="InterPro" id="IPR000866">
    <property type="entry name" value="AhpC/TSA"/>
</dbReference>
<keyword evidence="5" id="KW-1185">Reference proteome</keyword>
<sequence length="375" mass="40714">MTTLLVFALALPWLIIVFGCWFGYQLVRQHGRILLSLEALEKGFQGGLSEPPRPASTTLNGLPLGSNAPDFELPDLSGALHRLSEFRGRPVLLIFFNPACSFCMSMMPELRAFPPEGESGKPVPLVITTGEAELNRQLFQTHGIACRVLVQNDMEVAAQYQVNGTPVGYLVDETGTVASELAMGAVALMALATSPTPQAEPGPDRRRPAEPAARGNKPLDRSRLNRSGLKAGTPAPNFRLPSLDGEEWVLEDFRGRRVLLVFSDPGCGPCELLAPHLERVHRERKDVLVLMVSRQDADTNRQKVAKLGLTLLVVLQRNWEVSLQYATFATPVGYLIDERGVLVSDLAEGSDAILALAASQRAPSNGAKLHTASPL</sequence>
<dbReference type="InterPro" id="IPR050553">
    <property type="entry name" value="Thioredoxin_ResA/DsbE_sf"/>
</dbReference>
<dbReference type="Gene3D" id="3.40.30.10">
    <property type="entry name" value="Glutaredoxin"/>
    <property type="match status" value="2"/>
</dbReference>
<evidence type="ECO:0000256" key="2">
    <source>
        <dbReference type="SAM" id="MobiDB-lite"/>
    </source>
</evidence>
<reference evidence="5" key="1">
    <citation type="submission" date="2016-01" db="EMBL/GenBank/DDBJ databases">
        <authorList>
            <person name="Peeters C."/>
        </authorList>
    </citation>
    <scope>NUCLEOTIDE SEQUENCE [LARGE SCALE GENOMIC DNA]</scope>
</reference>